<evidence type="ECO:0000313" key="2">
    <source>
        <dbReference type="EMBL" id="CAY80770.2"/>
    </source>
</evidence>
<proteinExistence type="predicted"/>
<dbReference type="HOGENOM" id="CLU_2279648_0_0_1"/>
<feature type="transmembrane region" description="Helical" evidence="1">
    <location>
        <begin position="76"/>
        <end position="94"/>
    </location>
</feature>
<sequence>MCSRGGSNSRPSDYETDALPTELLKHTKDVGEEKQTLHPIFADSMVIKGYSTTGHTRSSPGDLVIHKRELIFSHNIVIIVSPIYMISFIILLHYQSWHFSIY</sequence>
<gene>
    <name evidence="2" type="ORF">EC1118_1J11_2509g</name>
</gene>
<dbReference type="AlphaFoldDB" id="C8ZBK4"/>
<organism evidence="2 3">
    <name type="scientific">Saccharomyces cerevisiae (strain Lalvin EC1118 / Prise de mousse)</name>
    <name type="common">Baker's yeast</name>
    <dbReference type="NCBI Taxonomy" id="643680"/>
    <lineage>
        <taxon>Eukaryota</taxon>
        <taxon>Fungi</taxon>
        <taxon>Dikarya</taxon>
        <taxon>Ascomycota</taxon>
        <taxon>Saccharomycotina</taxon>
        <taxon>Saccharomycetes</taxon>
        <taxon>Saccharomycetales</taxon>
        <taxon>Saccharomycetaceae</taxon>
        <taxon>Saccharomyces</taxon>
    </lineage>
</organism>
<accession>C8ZBK4</accession>
<evidence type="ECO:0000313" key="3">
    <source>
        <dbReference type="Proteomes" id="UP000000286"/>
    </source>
</evidence>
<dbReference type="Proteomes" id="UP000000286">
    <property type="component" value="Chromosome X"/>
</dbReference>
<name>C8ZBK4_YEAS8</name>
<dbReference type="AntiFam" id="ANF00011">
    <property type="entry name" value="tRNA translation"/>
</dbReference>
<reference evidence="2 3" key="1">
    <citation type="journal article" date="2009" name="Proc. Natl. Acad. Sci. U.S.A.">
        <title>Eukaryote-to-eukaryote gene transfer events revealed by the genome sequence of the wine yeast Saccharomyces cerevisiae EC1118.</title>
        <authorList>
            <person name="Novo M."/>
            <person name="Bigey F."/>
            <person name="Beyne E."/>
            <person name="Galeote V."/>
            <person name="Gavory F."/>
            <person name="Mallet S."/>
            <person name="Cambot B."/>
            <person name="Legras J.L."/>
            <person name="Wincker P."/>
            <person name="Casaregola S."/>
            <person name="Dequin S."/>
        </authorList>
    </citation>
    <scope>NUCLEOTIDE SEQUENCE [LARGE SCALE GENOMIC DNA]</scope>
    <source>
        <strain evidence="3">Lalvin EC1118 / Prise de mousse</strain>
    </source>
</reference>
<evidence type="ECO:0000256" key="1">
    <source>
        <dbReference type="SAM" id="Phobius"/>
    </source>
</evidence>
<keyword evidence="1" id="KW-0472">Membrane</keyword>
<dbReference type="EMBL" id="FN393075">
    <property type="protein sequence ID" value="CAY80770.2"/>
    <property type="molecule type" value="Genomic_DNA"/>
</dbReference>
<keyword evidence="1" id="KW-0812">Transmembrane</keyword>
<keyword evidence="1" id="KW-1133">Transmembrane helix</keyword>
<protein>
    <submittedName>
        <fullName evidence="2">EC1118_1J11_2509p</fullName>
    </submittedName>
</protein>